<keyword evidence="3" id="KW-1133">Transmembrane helix</keyword>
<organism evidence="6 7">
    <name type="scientific">Cavenderia fasciculata</name>
    <name type="common">Slime mold</name>
    <name type="synonym">Dictyostelium fasciculatum</name>
    <dbReference type="NCBI Taxonomy" id="261658"/>
    <lineage>
        <taxon>Eukaryota</taxon>
        <taxon>Amoebozoa</taxon>
        <taxon>Evosea</taxon>
        <taxon>Eumycetozoa</taxon>
        <taxon>Dictyostelia</taxon>
        <taxon>Acytosteliales</taxon>
        <taxon>Cavenderiaceae</taxon>
        <taxon>Cavenderia</taxon>
    </lineage>
</organism>
<gene>
    <name evidence="6" type="ORF">DFA_05169</name>
</gene>
<feature type="chain" id="PRO_5005676710" description="EGF-like domain-containing protein" evidence="4">
    <location>
        <begin position="27"/>
        <end position="1177"/>
    </location>
</feature>
<dbReference type="InterPro" id="IPR000742">
    <property type="entry name" value="EGF"/>
</dbReference>
<dbReference type="PROSITE" id="PS50026">
    <property type="entry name" value="EGF_3"/>
    <property type="match status" value="1"/>
</dbReference>
<evidence type="ECO:0000313" key="6">
    <source>
        <dbReference type="EMBL" id="EGG23039.1"/>
    </source>
</evidence>
<evidence type="ECO:0000313" key="7">
    <source>
        <dbReference type="Proteomes" id="UP000007797"/>
    </source>
</evidence>
<accession>F4PNI6</accession>
<dbReference type="AlphaFoldDB" id="F4PNI6"/>
<keyword evidence="1" id="KW-0245">EGF-like domain</keyword>
<evidence type="ECO:0000259" key="5">
    <source>
        <dbReference type="PROSITE" id="PS50026"/>
    </source>
</evidence>
<protein>
    <recommendedName>
        <fullName evidence="5">EGF-like domain-containing protein</fullName>
    </recommendedName>
</protein>
<keyword evidence="4" id="KW-0732">Signal</keyword>
<dbReference type="PANTHER" id="PTHR24032">
    <property type="entry name" value="EGF-LIKE DOMAIN-CONTAINING PROTEIN-RELATED-RELATED"/>
    <property type="match status" value="1"/>
</dbReference>
<dbReference type="GeneID" id="14875096"/>
<keyword evidence="7" id="KW-1185">Reference proteome</keyword>
<dbReference type="RefSeq" id="XP_004360890.1">
    <property type="nucleotide sequence ID" value="XM_004360833.1"/>
</dbReference>
<feature type="compositionally biased region" description="Low complexity" evidence="2">
    <location>
        <begin position="830"/>
        <end position="844"/>
    </location>
</feature>
<keyword evidence="3" id="KW-0812">Transmembrane</keyword>
<dbReference type="Proteomes" id="UP000007797">
    <property type="component" value="Unassembled WGS sequence"/>
</dbReference>
<comment type="caution">
    <text evidence="1">Lacks conserved residue(s) required for the propagation of feature annotation.</text>
</comment>
<name>F4PNI6_CACFS</name>
<dbReference type="Pfam" id="PF22933">
    <property type="entry name" value="ComC_SSD"/>
    <property type="match status" value="1"/>
</dbReference>
<feature type="domain" description="EGF-like" evidence="5">
    <location>
        <begin position="850"/>
        <end position="886"/>
    </location>
</feature>
<dbReference type="EMBL" id="GL883008">
    <property type="protein sequence ID" value="EGG23039.1"/>
    <property type="molecule type" value="Genomic_DNA"/>
</dbReference>
<evidence type="ECO:0000256" key="2">
    <source>
        <dbReference type="SAM" id="MobiDB-lite"/>
    </source>
</evidence>
<feature type="transmembrane region" description="Helical" evidence="3">
    <location>
        <begin position="1135"/>
        <end position="1157"/>
    </location>
</feature>
<dbReference type="InterPro" id="IPR054484">
    <property type="entry name" value="ComC_SSD"/>
</dbReference>
<evidence type="ECO:0000256" key="1">
    <source>
        <dbReference type="PROSITE-ProRule" id="PRU00076"/>
    </source>
</evidence>
<dbReference type="InterPro" id="IPR053331">
    <property type="entry name" value="EGF-like_comC"/>
</dbReference>
<sequence length="1177" mass="128192">MMSTFFQRAILFIVVVFALFISNTQSQPLSQAELDSVIWIIQQYKVNAPMDQTLCNMPSWKDYFVCSGGHLTDLRNLPGTQIETNGMPNANLVQLTLPELKTILINQVNFTVADPAQSLYDKLPTSCPKLEMIQLMGDPSMTNFPNNFDLIAPTTLQTVTISLPYHQSIKLPSHPLVSILEVYGSDNATEFVIDDTVLLPKATLLGFGIPNGGINNNNLQSIGNFTAKSFPALTALYPSLLFSTPPVQLNIDVPTLTTLVFQDGGQVPPNTIVHFNSTQWLTDLTYFGTDTTFNPGLTTFQNLKSVTVGKYTSPLYPFSQGYPPNIVSVNLPLSSISTITPTPIPSSATSLDLTGSQVAMPIDFNTILQNTTGNLVLNLQNNVPLSGPLDLETSLCKLKLLNLGGTGVTKIPDCFWCYKNEPTTRFVVPALVVIPGGFNCPITFESTNIATIFKKAIIKGKNLGWGASVGGNTLVAIVPNEQIEATLPGVVTDGIPQTIDIQFSNDYPTYKFPFNVVEAGFIISTTTANQSPDRVMMITVTFSTVNTFINHYASINGVLSTTNSNVGSTYQFGFLDLPFGTYNVNISNDYYSIIAPNVECTQSYPIVNTIVPDPVIKSGSNIQFNGIFGTYLTSSSVTIQNSNSQYNYSVCSITEFTTTRISCKVESPISSGLATFNITVDGYSILEQFTIQSAQQQCESITNHCANNGVCTPDGVCVCNVNQGGYYNNCSKPYPFATSGQVNDQNTTQRSISLFGDFGPNALTNSSVRINNTMNCIIDQLESTQFTIQCQLESSPTIYGPASVQLNVDGYLFDSKTYLIRFIKPSTGGSTTSLTTSVPTTSGGETPKSPKEICSETTQYCFGHGTCDDNGICQCQSGFNPVDNCLTKFADNTTYVPNPESPSTNISVDGVEFGFDIVAIQEIGLDNEIVKELLTNSWISNITTNNTFTDAVYQLVISNTSILADTQVTVNITFSTQSRSITFGNQQLLINPNSIKLAVSINGWEYSSNVATLRVVLKTTTNNQQSIEYDCKETDISSFSYDDYGTLQYLRVLKDNVQFNGRFIDFALADGRTTYSQTLLINQTQINSNQSSTMIGITLPQCQSCVLDPDFTPLLVVNDKDGGDCSSSDDQKWKIIVGCVVGGIGCVAIAVGSTIYYKKAMRTKKYNKQMEAKLRSL</sequence>
<evidence type="ECO:0000256" key="3">
    <source>
        <dbReference type="SAM" id="Phobius"/>
    </source>
</evidence>
<reference evidence="7" key="1">
    <citation type="journal article" date="2011" name="Genome Res.">
        <title>Phylogeny-wide analysis of social amoeba genomes highlights ancient origins for complex intercellular communication.</title>
        <authorList>
            <person name="Heidel A.J."/>
            <person name="Lawal H.M."/>
            <person name="Felder M."/>
            <person name="Schilde C."/>
            <person name="Helps N.R."/>
            <person name="Tunggal B."/>
            <person name="Rivero F."/>
            <person name="John U."/>
            <person name="Schleicher M."/>
            <person name="Eichinger L."/>
            <person name="Platzer M."/>
            <person name="Noegel A.A."/>
            <person name="Schaap P."/>
            <person name="Gloeckner G."/>
        </authorList>
    </citation>
    <scope>NUCLEOTIDE SEQUENCE [LARGE SCALE GENOMIC DNA]</scope>
    <source>
        <strain evidence="7">SH3</strain>
    </source>
</reference>
<evidence type="ECO:0000256" key="4">
    <source>
        <dbReference type="SAM" id="SignalP"/>
    </source>
</evidence>
<feature type="region of interest" description="Disordered" evidence="2">
    <location>
        <begin position="830"/>
        <end position="850"/>
    </location>
</feature>
<dbReference type="KEGG" id="dfa:DFA_05169"/>
<proteinExistence type="predicted"/>
<keyword evidence="3" id="KW-0472">Membrane</keyword>
<feature type="signal peptide" evidence="4">
    <location>
        <begin position="1"/>
        <end position="26"/>
    </location>
</feature>
<dbReference type="PROSITE" id="PS01186">
    <property type="entry name" value="EGF_2"/>
    <property type="match status" value="1"/>
</dbReference>